<evidence type="ECO:0000313" key="2">
    <source>
        <dbReference type="EMBL" id="KAF5813577.1"/>
    </source>
</evidence>
<gene>
    <name evidence="2" type="ORF">HanXRQr2_Chr03g0100221</name>
</gene>
<reference evidence="2" key="1">
    <citation type="journal article" date="2017" name="Nature">
        <title>The sunflower genome provides insights into oil metabolism, flowering and Asterid evolution.</title>
        <authorList>
            <person name="Badouin H."/>
            <person name="Gouzy J."/>
            <person name="Grassa C.J."/>
            <person name="Murat F."/>
            <person name="Staton S.E."/>
            <person name="Cottret L."/>
            <person name="Lelandais-Briere C."/>
            <person name="Owens G.L."/>
            <person name="Carrere S."/>
            <person name="Mayjonade B."/>
            <person name="Legrand L."/>
            <person name="Gill N."/>
            <person name="Kane N.C."/>
            <person name="Bowers J.E."/>
            <person name="Hubner S."/>
            <person name="Bellec A."/>
            <person name="Berard A."/>
            <person name="Berges H."/>
            <person name="Blanchet N."/>
            <person name="Boniface M.C."/>
            <person name="Brunel D."/>
            <person name="Catrice O."/>
            <person name="Chaidir N."/>
            <person name="Claudel C."/>
            <person name="Donnadieu C."/>
            <person name="Faraut T."/>
            <person name="Fievet G."/>
            <person name="Helmstetter N."/>
            <person name="King M."/>
            <person name="Knapp S.J."/>
            <person name="Lai Z."/>
            <person name="Le Paslier M.C."/>
            <person name="Lippi Y."/>
            <person name="Lorenzon L."/>
            <person name="Mandel J.R."/>
            <person name="Marage G."/>
            <person name="Marchand G."/>
            <person name="Marquand E."/>
            <person name="Bret-Mestries E."/>
            <person name="Morien E."/>
            <person name="Nambeesan S."/>
            <person name="Nguyen T."/>
            <person name="Pegot-Espagnet P."/>
            <person name="Pouilly N."/>
            <person name="Raftis F."/>
            <person name="Sallet E."/>
            <person name="Schiex T."/>
            <person name="Thomas J."/>
            <person name="Vandecasteele C."/>
            <person name="Vares D."/>
            <person name="Vear F."/>
            <person name="Vautrin S."/>
            <person name="Crespi M."/>
            <person name="Mangin B."/>
            <person name="Burke J.M."/>
            <person name="Salse J."/>
            <person name="Munos S."/>
            <person name="Vincourt P."/>
            <person name="Rieseberg L.H."/>
            <person name="Langlade N.B."/>
        </authorList>
    </citation>
    <scope>NUCLEOTIDE SEQUENCE</scope>
    <source>
        <tissue evidence="2">Leaves</tissue>
    </source>
</reference>
<proteinExistence type="predicted"/>
<accession>A0A9K3NUC8</accession>
<feature type="region of interest" description="Disordered" evidence="1">
    <location>
        <begin position="112"/>
        <end position="145"/>
    </location>
</feature>
<evidence type="ECO:0000256" key="1">
    <source>
        <dbReference type="SAM" id="MobiDB-lite"/>
    </source>
</evidence>
<dbReference type="Proteomes" id="UP000215914">
    <property type="component" value="Unassembled WGS sequence"/>
</dbReference>
<reference evidence="2" key="2">
    <citation type="submission" date="2020-06" db="EMBL/GenBank/DDBJ databases">
        <title>Helianthus annuus Genome sequencing and assembly Release 2.</title>
        <authorList>
            <person name="Gouzy J."/>
            <person name="Langlade N."/>
            <person name="Munos S."/>
        </authorList>
    </citation>
    <scope>NUCLEOTIDE SEQUENCE</scope>
    <source>
        <tissue evidence="2">Leaves</tissue>
    </source>
</reference>
<dbReference type="AlphaFoldDB" id="A0A9K3NUC8"/>
<dbReference type="Gramene" id="mRNA:HanXRQr2_Chr03g0100221">
    <property type="protein sequence ID" value="mRNA:HanXRQr2_Chr03g0100221"/>
    <property type="gene ID" value="HanXRQr2_Chr03g0100221"/>
</dbReference>
<keyword evidence="3" id="KW-1185">Reference proteome</keyword>
<organism evidence="2 3">
    <name type="scientific">Helianthus annuus</name>
    <name type="common">Common sunflower</name>
    <dbReference type="NCBI Taxonomy" id="4232"/>
    <lineage>
        <taxon>Eukaryota</taxon>
        <taxon>Viridiplantae</taxon>
        <taxon>Streptophyta</taxon>
        <taxon>Embryophyta</taxon>
        <taxon>Tracheophyta</taxon>
        <taxon>Spermatophyta</taxon>
        <taxon>Magnoliopsida</taxon>
        <taxon>eudicotyledons</taxon>
        <taxon>Gunneridae</taxon>
        <taxon>Pentapetalae</taxon>
        <taxon>asterids</taxon>
        <taxon>campanulids</taxon>
        <taxon>Asterales</taxon>
        <taxon>Asteraceae</taxon>
        <taxon>Asteroideae</taxon>
        <taxon>Heliantheae alliance</taxon>
        <taxon>Heliantheae</taxon>
        <taxon>Helianthus</taxon>
    </lineage>
</organism>
<protein>
    <submittedName>
        <fullName evidence="2">Uncharacterized protein</fullName>
    </submittedName>
</protein>
<comment type="caution">
    <text evidence="2">The sequence shown here is derived from an EMBL/GenBank/DDBJ whole genome shotgun (WGS) entry which is preliminary data.</text>
</comment>
<name>A0A9K3NUC8_HELAN</name>
<dbReference type="EMBL" id="MNCJ02000318">
    <property type="protein sequence ID" value="KAF5813577.1"/>
    <property type="molecule type" value="Genomic_DNA"/>
</dbReference>
<sequence length="145" mass="16840">MICIMNIPFKKLNFRASTLGFLPLVQHWVSYETEPNPKQKDNKNRTIFKKPNLKYLVRFEPKTELYTPLTLSKQKNPLFVKFNCKILKPQRRMKRQKFSNNLSIFVGKDNSRTSLSSQSCIDGDCSSTPAKISSSQTYEKNLVDN</sequence>
<evidence type="ECO:0000313" key="3">
    <source>
        <dbReference type="Proteomes" id="UP000215914"/>
    </source>
</evidence>